<name>G8ZJL9_PYRAB</name>
<evidence type="ECO:0000313" key="3">
    <source>
        <dbReference type="Proteomes" id="UP000009139"/>
    </source>
</evidence>
<dbReference type="Proteomes" id="UP000009139">
    <property type="component" value="Chromosome"/>
</dbReference>
<reference evidence="2 3" key="1">
    <citation type="journal article" date="2012" name="Curr. Microbiol.">
        <title>Re-annotation of two hyperthermophilic archaea Pyrococcus abyssi GE5 and Pyrococcus furiosus DSM 3638.</title>
        <authorList>
            <person name="Gao J."/>
            <person name="Wang J."/>
        </authorList>
    </citation>
    <scope>GENOME REANNOTATION</scope>
    <source>
        <strain evidence="3">GE5 / Orsay</strain>
    </source>
</reference>
<keyword evidence="1" id="KW-0472">Membrane</keyword>
<keyword evidence="1" id="KW-1133">Transmembrane helix</keyword>
<organism evidence="2 3">
    <name type="scientific">Pyrococcus abyssi (strain GE5 / Orsay)</name>
    <dbReference type="NCBI Taxonomy" id="272844"/>
    <lineage>
        <taxon>Archaea</taxon>
        <taxon>Methanobacteriati</taxon>
        <taxon>Methanobacteriota</taxon>
        <taxon>Thermococci</taxon>
        <taxon>Thermococcales</taxon>
        <taxon>Thermococcaceae</taxon>
        <taxon>Pyrococcus</taxon>
    </lineage>
</organism>
<protein>
    <submittedName>
        <fullName evidence="2">Uncharacterized protein</fullName>
    </submittedName>
</protein>
<sequence>MMFLAPTKNITFLISSAYPFIILITPSTSPLAAGLNTGSAIPTIEAPMAKAFAIVIPSLIPPLAIMGKLVAHLTSAKLIAVLIPQSQNFKAKLRFSPSFVL</sequence>
<gene>
    <name evidence="2" type="ordered locus">PAB0710</name>
</gene>
<dbReference type="EMBL" id="HE613800">
    <property type="protein sequence ID" value="CCE70478.1"/>
    <property type="molecule type" value="Genomic_DNA"/>
</dbReference>
<accession>G8ZJL9</accession>
<feature type="transmembrane region" description="Helical" evidence="1">
    <location>
        <begin position="12"/>
        <end position="31"/>
    </location>
</feature>
<proteinExistence type="predicted"/>
<dbReference type="AlphaFoldDB" id="G8ZJL9"/>
<comment type="miscellaneous">
    <text evidence="2">The sequence shown here is derived from an EMBL/GenBank/DDBJ third party annotation (TPA) entry.</text>
</comment>
<feature type="transmembrane region" description="Helical" evidence="1">
    <location>
        <begin position="51"/>
        <end position="71"/>
    </location>
</feature>
<evidence type="ECO:0000313" key="2">
    <source>
        <dbReference type="EMBL" id="CCE70478.1"/>
    </source>
</evidence>
<keyword evidence="1" id="KW-0812">Transmembrane</keyword>
<evidence type="ECO:0000256" key="1">
    <source>
        <dbReference type="SAM" id="Phobius"/>
    </source>
</evidence>